<dbReference type="Pfam" id="PF11781">
    <property type="entry name" value="Zn_ribbon_RRN7"/>
    <property type="match status" value="1"/>
</dbReference>
<evidence type="ECO:0000259" key="12">
    <source>
        <dbReference type="Pfam" id="PF11781"/>
    </source>
</evidence>
<dbReference type="GO" id="GO:0070860">
    <property type="term" value="C:RNA polymerase I core factor complex"/>
    <property type="evidence" value="ECO:0007669"/>
    <property type="project" value="InterPro"/>
</dbReference>
<dbReference type="GO" id="GO:0005668">
    <property type="term" value="C:RNA polymerase transcription factor SL1 complex"/>
    <property type="evidence" value="ECO:0007669"/>
    <property type="project" value="TreeGrafter"/>
</dbReference>
<evidence type="ECO:0000259" key="13">
    <source>
        <dbReference type="Pfam" id="PF20645"/>
    </source>
</evidence>
<dbReference type="RefSeq" id="XP_017023686.1">
    <property type="nucleotide sequence ID" value="XM_017168197.3"/>
</dbReference>
<dbReference type="AlphaFoldDB" id="A0A6P4ILN5"/>
<sequence>MEEVIQVLDNMQCDVCGEKTFQEREGFFYCIECGTQKQQIQAVDLTADEDFNETAGGKHTSRVIRQPKKVAEANNDITSWEFYNYVLRGFLQELLDMGAKPELKLMTLQVWAAYMSQMEVAFCRSNDGLPKLNVRVLHRDARIIYDYKRAKLKKIRKGIKSADPNDERAKLRMWNKTKRKLDASGYTKSGAKKAGPGGQQSIGMRWSWKARKTLKRTMSLKHLDKHSRVSSMQCHGLRPKAKELHNFDRNIYNLNSHKLYVVLAIALNMVEDDIQLTDLLRLVEEEHLTSRYMLKYLPANVAAKGKTLIKGMELGNLRDQCSYTYLRNHVGYMAHFINLSEFQKPNLLALAERYVLELGLPPRVAKYVGSLLDLHPPRFSSAQDFHVYPRYEPRVMAYIVYVMKLLFGLDDVKERKISMSAKQINEELQNAGGDEPQVPPLFVFTEWMHFVELRKEIVAQYNQSFARRFGVANKTDCQVDDFLVKERKQKEQDYGHDEVQGTQAMQRQYENMTHTIEALLKQHFGESIEDSVAKNHIEFQPSLTPAHTYFQRILHQVQDATLNIQIPDFMHVDHSQRNLDPFVGETNELKQYFAQRGLKMHVLEVACQEDIEKVGIFQPLAALTPTTREFRANCDIKSEVWINELRRKEKRPDFQFRQPTATYGAAYLARLQQRQAMRERLEASNPFWEITATPSYLIKLNNDEEVLLDTLSSLQTFEEENMDPLEVPLDLPRRHLEKKLINSSESETESNGIFGEDSEQKPPVLEELVLQISNFDCWLLHGFTSKIREVDKRALRPYFPYSFRWLLETCAATIGVGWDVLYEQLMILEVMFHHGIKDWSNYKHLLRIESTSSEKDRQSLVRAYKDLW</sequence>
<evidence type="ECO:0000256" key="5">
    <source>
        <dbReference type="ARBA" id="ARBA00022771"/>
    </source>
</evidence>
<keyword evidence="9" id="KW-0804">Transcription</keyword>
<dbReference type="OrthoDB" id="10069252at2759"/>
<dbReference type="PANTHER" id="PTHR31576">
    <property type="entry name" value="TATA BOX-BINDING PROTEIN-ASSOCIATED FACTOR RNA POLYMERASE I SUBUNIT B"/>
    <property type="match status" value="1"/>
</dbReference>
<accession>A0A6P4ILN5</accession>
<evidence type="ECO:0000256" key="3">
    <source>
        <dbReference type="ARBA" id="ARBA00018994"/>
    </source>
</evidence>
<evidence type="ECO:0000256" key="11">
    <source>
        <dbReference type="ARBA" id="ARBA00032500"/>
    </source>
</evidence>
<gene>
    <name evidence="15" type="primary">TAF1B</name>
</gene>
<name>A0A6P4ILN5_DROKI</name>
<evidence type="ECO:0000256" key="7">
    <source>
        <dbReference type="ARBA" id="ARBA00023015"/>
    </source>
</evidence>
<reference evidence="15" key="1">
    <citation type="submission" date="2025-08" db="UniProtKB">
        <authorList>
            <consortium name="RefSeq"/>
        </authorList>
    </citation>
    <scope>IDENTIFICATION</scope>
    <source>
        <strain evidence="15">14028-0561.14</strain>
        <tissue evidence="15">Whole fly</tissue>
    </source>
</reference>
<keyword evidence="8" id="KW-0238">DNA-binding</keyword>
<feature type="domain" description="RRN7-type" evidence="12">
    <location>
        <begin position="9"/>
        <end position="37"/>
    </location>
</feature>
<keyword evidence="6" id="KW-0862">Zinc</keyword>
<dbReference type="Pfam" id="PF20645">
    <property type="entry name" value="Rrn7_cyclin_C"/>
    <property type="match status" value="1"/>
</dbReference>
<proteinExistence type="inferred from homology"/>
<dbReference type="InterPro" id="IPR048538">
    <property type="entry name" value="Rrn7_cyclin_C"/>
</dbReference>
<dbReference type="InterPro" id="IPR021752">
    <property type="entry name" value="TF_Rrn7_Zf"/>
</dbReference>
<evidence type="ECO:0000313" key="15">
    <source>
        <dbReference type="RefSeq" id="XP_017023686.1"/>
    </source>
</evidence>
<dbReference type="GO" id="GO:0042790">
    <property type="term" value="P:nucleolar large rRNA transcription by RNA polymerase I"/>
    <property type="evidence" value="ECO:0007669"/>
    <property type="project" value="TreeGrafter"/>
</dbReference>
<evidence type="ECO:0000256" key="6">
    <source>
        <dbReference type="ARBA" id="ARBA00022833"/>
    </source>
</evidence>
<dbReference type="PANTHER" id="PTHR31576:SF2">
    <property type="entry name" value="TATA BOX-BINDING PROTEIN-ASSOCIATED FACTOR RNA POLYMERASE I SUBUNIT B"/>
    <property type="match status" value="1"/>
</dbReference>
<comment type="similarity">
    <text evidence="2">Belongs to the RRN7/TAF1B family.</text>
</comment>
<dbReference type="GO" id="GO:0001164">
    <property type="term" value="F:RNA polymerase I core promoter sequence-specific DNA binding"/>
    <property type="evidence" value="ECO:0007669"/>
    <property type="project" value="InterPro"/>
</dbReference>
<protein>
    <recommendedName>
        <fullName evidence="3">TATA box-binding protein-associated factor RNA polymerase I subunit B</fullName>
    </recommendedName>
    <alternativeName>
        <fullName evidence="11">TATA box-binding protein-associated factor 1B</fullName>
    </alternativeName>
</protein>
<keyword evidence="5" id="KW-0863">Zinc-finger</keyword>
<evidence type="ECO:0000256" key="2">
    <source>
        <dbReference type="ARBA" id="ARBA00006899"/>
    </source>
</evidence>
<evidence type="ECO:0000256" key="4">
    <source>
        <dbReference type="ARBA" id="ARBA00022723"/>
    </source>
</evidence>
<keyword evidence="10" id="KW-0539">Nucleus</keyword>
<feature type="domain" description="Rrn7/TAF1B C-terminal cyclin" evidence="13">
    <location>
        <begin position="322"/>
        <end position="458"/>
    </location>
</feature>
<evidence type="ECO:0000256" key="10">
    <source>
        <dbReference type="ARBA" id="ARBA00023242"/>
    </source>
</evidence>
<dbReference type="InterPro" id="IPR033599">
    <property type="entry name" value="TAF1B/Rrn7"/>
</dbReference>
<organism evidence="14 15">
    <name type="scientific">Drosophila kikkawai</name>
    <name type="common">Fruit fly</name>
    <dbReference type="NCBI Taxonomy" id="30033"/>
    <lineage>
        <taxon>Eukaryota</taxon>
        <taxon>Metazoa</taxon>
        <taxon>Ecdysozoa</taxon>
        <taxon>Arthropoda</taxon>
        <taxon>Hexapoda</taxon>
        <taxon>Insecta</taxon>
        <taxon>Pterygota</taxon>
        <taxon>Neoptera</taxon>
        <taxon>Endopterygota</taxon>
        <taxon>Diptera</taxon>
        <taxon>Brachycera</taxon>
        <taxon>Muscomorpha</taxon>
        <taxon>Ephydroidea</taxon>
        <taxon>Drosophilidae</taxon>
        <taxon>Drosophila</taxon>
        <taxon>Sophophora</taxon>
    </lineage>
</organism>
<keyword evidence="7" id="KW-0805">Transcription regulation</keyword>
<evidence type="ECO:0000313" key="14">
    <source>
        <dbReference type="Proteomes" id="UP001652661"/>
    </source>
</evidence>
<evidence type="ECO:0000256" key="1">
    <source>
        <dbReference type="ARBA" id="ARBA00004604"/>
    </source>
</evidence>
<evidence type="ECO:0000256" key="8">
    <source>
        <dbReference type="ARBA" id="ARBA00023125"/>
    </source>
</evidence>
<keyword evidence="14" id="KW-1185">Reference proteome</keyword>
<dbReference type="GO" id="GO:0008270">
    <property type="term" value="F:zinc ion binding"/>
    <property type="evidence" value="ECO:0007669"/>
    <property type="project" value="UniProtKB-KW"/>
</dbReference>
<comment type="subcellular location">
    <subcellularLocation>
        <location evidence="1">Nucleus</location>
        <location evidence="1">Nucleolus</location>
    </subcellularLocation>
</comment>
<evidence type="ECO:0000256" key="9">
    <source>
        <dbReference type="ARBA" id="ARBA00023163"/>
    </source>
</evidence>
<dbReference type="Proteomes" id="UP001652661">
    <property type="component" value="Chromosome 3R"/>
</dbReference>
<keyword evidence="4" id="KW-0479">Metal-binding</keyword>